<dbReference type="PANTHER" id="PTHR43618:SF8">
    <property type="entry name" value="7ALPHA-HYDROXYSTEROID DEHYDROGENASE"/>
    <property type="match status" value="1"/>
</dbReference>
<dbReference type="Gene3D" id="3.40.50.720">
    <property type="entry name" value="NAD(P)-binding Rossmann-like Domain"/>
    <property type="match status" value="1"/>
</dbReference>
<dbReference type="Pfam" id="PF13561">
    <property type="entry name" value="adh_short_C2"/>
    <property type="match status" value="1"/>
</dbReference>
<evidence type="ECO:0000256" key="2">
    <source>
        <dbReference type="ARBA" id="ARBA00022857"/>
    </source>
</evidence>
<dbReference type="InterPro" id="IPR052178">
    <property type="entry name" value="Sec_Metab_Biosynth_SDR"/>
</dbReference>
<organism evidence="4 5">
    <name type="scientific">Catellatospora bangladeshensis</name>
    <dbReference type="NCBI Taxonomy" id="310355"/>
    <lineage>
        <taxon>Bacteria</taxon>
        <taxon>Bacillati</taxon>
        <taxon>Actinomycetota</taxon>
        <taxon>Actinomycetes</taxon>
        <taxon>Micromonosporales</taxon>
        <taxon>Micromonosporaceae</taxon>
        <taxon>Catellatospora</taxon>
    </lineage>
</organism>
<keyword evidence="2" id="KW-0521">NADP</keyword>
<evidence type="ECO:0000313" key="5">
    <source>
        <dbReference type="Proteomes" id="UP000601223"/>
    </source>
</evidence>
<gene>
    <name evidence="4" type="primary">fabG_6</name>
    <name evidence="4" type="ORF">Cba03nite_53230</name>
</gene>
<dbReference type="SUPFAM" id="SSF51735">
    <property type="entry name" value="NAD(P)-binding Rossmann-fold domains"/>
    <property type="match status" value="1"/>
</dbReference>
<proteinExistence type="inferred from homology"/>
<keyword evidence="5" id="KW-1185">Reference proteome</keyword>
<dbReference type="PANTHER" id="PTHR43618">
    <property type="entry name" value="7-ALPHA-HYDROXYSTEROID DEHYDROGENASE"/>
    <property type="match status" value="1"/>
</dbReference>
<evidence type="ECO:0000256" key="1">
    <source>
        <dbReference type="ARBA" id="ARBA00006484"/>
    </source>
</evidence>
<dbReference type="PRINTS" id="PR00081">
    <property type="entry name" value="GDHRDH"/>
</dbReference>
<dbReference type="CDD" id="cd05233">
    <property type="entry name" value="SDR_c"/>
    <property type="match status" value="1"/>
</dbReference>
<accession>A0A8J3JUH8</accession>
<dbReference type="Proteomes" id="UP000601223">
    <property type="component" value="Unassembled WGS sequence"/>
</dbReference>
<dbReference type="InterPro" id="IPR036291">
    <property type="entry name" value="NAD(P)-bd_dom_sf"/>
</dbReference>
<reference evidence="4 5" key="1">
    <citation type="submission" date="2021-01" db="EMBL/GenBank/DDBJ databases">
        <title>Whole genome shotgun sequence of Catellatospora bangladeshensis NBRC 107357.</title>
        <authorList>
            <person name="Komaki H."/>
            <person name="Tamura T."/>
        </authorList>
    </citation>
    <scope>NUCLEOTIDE SEQUENCE [LARGE SCALE GENOMIC DNA]</scope>
    <source>
        <strain evidence="4 5">NBRC 107357</strain>
    </source>
</reference>
<comment type="similarity">
    <text evidence="1">Belongs to the short-chain dehydrogenases/reductases (SDR) family.</text>
</comment>
<dbReference type="GO" id="GO:0016491">
    <property type="term" value="F:oxidoreductase activity"/>
    <property type="evidence" value="ECO:0007669"/>
    <property type="project" value="UniProtKB-KW"/>
</dbReference>
<dbReference type="InterPro" id="IPR002347">
    <property type="entry name" value="SDR_fam"/>
</dbReference>
<dbReference type="RefSeq" id="WP_203751516.1">
    <property type="nucleotide sequence ID" value="NZ_BONF01000032.1"/>
</dbReference>
<dbReference type="AlphaFoldDB" id="A0A8J3JUH8"/>
<comment type="caution">
    <text evidence="4">The sequence shown here is derived from an EMBL/GenBank/DDBJ whole genome shotgun (WGS) entry which is preliminary data.</text>
</comment>
<name>A0A8J3JUH8_9ACTN</name>
<dbReference type="EMBL" id="BONF01000032">
    <property type="protein sequence ID" value="GIF83974.1"/>
    <property type="molecule type" value="Genomic_DNA"/>
</dbReference>
<evidence type="ECO:0000256" key="3">
    <source>
        <dbReference type="ARBA" id="ARBA00023002"/>
    </source>
</evidence>
<keyword evidence="3" id="KW-0560">Oxidoreductase</keyword>
<dbReference type="PRINTS" id="PR00080">
    <property type="entry name" value="SDRFAMILY"/>
</dbReference>
<protein>
    <submittedName>
        <fullName evidence="4">3-oxoacyl-ACP reductase</fullName>
    </submittedName>
</protein>
<dbReference type="InterPro" id="IPR020904">
    <property type="entry name" value="Sc_DH/Rdtase_CS"/>
</dbReference>
<dbReference type="PROSITE" id="PS00061">
    <property type="entry name" value="ADH_SHORT"/>
    <property type="match status" value="1"/>
</dbReference>
<sequence>MNDHGEGRPLAVVSGAGTGIGAATALALAERGYDVVGIGRREEVLARSAERIRAATGAEVGIVTADLAEPETVERVAAELAGRTVDVLVNNAGGFIGRDGDGLAAVARQWRATFDANVLTAVLLTEALLPLLRRPGGRVVLLSSIAAQRGGGGPYSAAKAALHGWVLDLAARLGPEGATANVVSPGYVAETEFFGDRMTAQGHADRVAQTLVGRAGVPGDIAGAVCWLAGESGGYVTGQIINVNGGSVLGR</sequence>
<evidence type="ECO:0000313" key="4">
    <source>
        <dbReference type="EMBL" id="GIF83974.1"/>
    </source>
</evidence>